<evidence type="ECO:0000313" key="9">
    <source>
        <dbReference type="EMBL" id="ACI18559.1"/>
    </source>
</evidence>
<dbReference type="RefSeq" id="WP_012547191.1">
    <property type="nucleotide sequence ID" value="NC_011297.1"/>
</dbReference>
<feature type="domain" description="Major facilitator superfamily (MFS) profile" evidence="8">
    <location>
        <begin position="1"/>
        <end position="198"/>
    </location>
</feature>
<evidence type="ECO:0000256" key="5">
    <source>
        <dbReference type="ARBA" id="ARBA00022989"/>
    </source>
</evidence>
<keyword evidence="5 7" id="KW-1133">Transmembrane helix</keyword>
<dbReference type="EMBL" id="CP001146">
    <property type="protein sequence ID" value="ACI18559.1"/>
    <property type="molecule type" value="Genomic_DNA"/>
</dbReference>
<dbReference type="PaxDb" id="309799-DICTH_0487"/>
<dbReference type="PANTHER" id="PTHR23513:SF11">
    <property type="entry name" value="STAPHYLOFERRIN A TRANSPORTER"/>
    <property type="match status" value="1"/>
</dbReference>
<evidence type="ECO:0000256" key="3">
    <source>
        <dbReference type="ARBA" id="ARBA00022475"/>
    </source>
</evidence>
<feature type="transmembrane region" description="Helical" evidence="7">
    <location>
        <begin position="259"/>
        <end position="277"/>
    </location>
</feature>
<organism evidence="9 10">
    <name type="scientific">Dictyoglomus thermophilum (strain ATCC 35947 / DSM 3960 / H-6-12)</name>
    <dbReference type="NCBI Taxonomy" id="309799"/>
    <lineage>
        <taxon>Bacteria</taxon>
        <taxon>Pseudomonadati</taxon>
        <taxon>Dictyoglomota</taxon>
        <taxon>Dictyoglomia</taxon>
        <taxon>Dictyoglomales</taxon>
        <taxon>Dictyoglomaceae</taxon>
        <taxon>Dictyoglomus</taxon>
    </lineage>
</organism>
<dbReference type="InterPro" id="IPR036259">
    <property type="entry name" value="MFS_trans_sf"/>
</dbReference>
<reference evidence="9 10" key="1">
    <citation type="journal article" date="2014" name="Genome Announc.">
        <title>Complete Genome Sequence of the Extreme Thermophile Dictyoglomus thermophilum H-6-12.</title>
        <authorList>
            <person name="Coil D.A."/>
            <person name="Badger J.H."/>
            <person name="Forberger H.C."/>
            <person name="Riggs F."/>
            <person name="Madupu R."/>
            <person name="Fedorova N."/>
            <person name="Ward N."/>
            <person name="Robb F.T."/>
            <person name="Eisen J.A."/>
        </authorList>
    </citation>
    <scope>NUCLEOTIDE SEQUENCE [LARGE SCALE GENOMIC DNA]</scope>
    <source>
        <strain evidence="10">ATCC 35947 / DSM 3960 / H-6-12</strain>
    </source>
</reference>
<dbReference type="InterPro" id="IPR020846">
    <property type="entry name" value="MFS_dom"/>
</dbReference>
<feature type="transmembrane region" description="Helical" evidence="7">
    <location>
        <begin position="80"/>
        <end position="100"/>
    </location>
</feature>
<feature type="transmembrane region" description="Helical" evidence="7">
    <location>
        <begin position="313"/>
        <end position="335"/>
    </location>
</feature>
<feature type="transmembrane region" description="Helical" evidence="7">
    <location>
        <begin position="47"/>
        <end position="68"/>
    </location>
</feature>
<feature type="transmembrane region" description="Helical" evidence="7">
    <location>
        <begin position="176"/>
        <end position="195"/>
    </location>
</feature>
<comment type="subcellular location">
    <subcellularLocation>
        <location evidence="1">Cell membrane</location>
        <topology evidence="1">Multi-pass membrane protein</topology>
    </subcellularLocation>
</comment>
<dbReference type="eggNOG" id="COG2814">
    <property type="taxonomic scope" value="Bacteria"/>
</dbReference>
<feature type="transmembrane region" description="Helical" evidence="7">
    <location>
        <begin position="216"/>
        <end position="239"/>
    </location>
</feature>
<evidence type="ECO:0000256" key="6">
    <source>
        <dbReference type="ARBA" id="ARBA00023136"/>
    </source>
</evidence>
<evidence type="ECO:0000259" key="8">
    <source>
        <dbReference type="PROSITE" id="PS50850"/>
    </source>
</evidence>
<keyword evidence="2" id="KW-0813">Transport</keyword>
<keyword evidence="6 7" id="KW-0472">Membrane</keyword>
<evidence type="ECO:0000256" key="7">
    <source>
        <dbReference type="SAM" id="Phobius"/>
    </source>
</evidence>
<evidence type="ECO:0000313" key="10">
    <source>
        <dbReference type="Proteomes" id="UP000001733"/>
    </source>
</evidence>
<dbReference type="GO" id="GO:0005886">
    <property type="term" value="C:plasma membrane"/>
    <property type="evidence" value="ECO:0007669"/>
    <property type="project" value="UniProtKB-SubCell"/>
</dbReference>
<feature type="transmembrane region" description="Helical" evidence="7">
    <location>
        <begin position="347"/>
        <end position="367"/>
    </location>
</feature>
<dbReference type="Pfam" id="PF05977">
    <property type="entry name" value="MFS_3"/>
    <property type="match status" value="1"/>
</dbReference>
<evidence type="ECO:0000256" key="1">
    <source>
        <dbReference type="ARBA" id="ARBA00004651"/>
    </source>
</evidence>
<dbReference type="InterPro" id="IPR010290">
    <property type="entry name" value="TM_effector"/>
</dbReference>
<dbReference type="PROSITE" id="PS50850">
    <property type="entry name" value="MFS"/>
    <property type="match status" value="2"/>
</dbReference>
<dbReference type="CDD" id="cd06173">
    <property type="entry name" value="MFS_MefA_like"/>
    <property type="match status" value="1"/>
</dbReference>
<feature type="domain" description="Major facilitator superfamily (MFS) profile" evidence="8">
    <location>
        <begin position="217"/>
        <end position="414"/>
    </location>
</feature>
<feature type="transmembrane region" description="Helical" evidence="7">
    <location>
        <begin position="21"/>
        <end position="41"/>
    </location>
</feature>
<dbReference type="PANTHER" id="PTHR23513">
    <property type="entry name" value="INTEGRAL MEMBRANE EFFLUX PROTEIN-RELATED"/>
    <property type="match status" value="1"/>
</dbReference>
<feature type="transmembrane region" description="Helical" evidence="7">
    <location>
        <begin position="289"/>
        <end position="307"/>
    </location>
</feature>
<dbReference type="Proteomes" id="UP000001733">
    <property type="component" value="Chromosome"/>
</dbReference>
<gene>
    <name evidence="9" type="ordered locus">DICTH_0487</name>
</gene>
<accession>B5YCW1</accession>
<dbReference type="AlphaFoldDB" id="B5YCW1"/>
<keyword evidence="3" id="KW-1003">Cell membrane</keyword>
<feature type="transmembrane region" description="Helical" evidence="7">
    <location>
        <begin position="106"/>
        <end position="124"/>
    </location>
</feature>
<dbReference type="HOGENOM" id="CLU_034180_11_2_0"/>
<protein>
    <submittedName>
        <fullName evidence="9">Permeases of the major facilitator superfamily</fullName>
    </submittedName>
</protein>
<feature type="transmembrane region" description="Helical" evidence="7">
    <location>
        <begin position="373"/>
        <end position="393"/>
    </location>
</feature>
<feature type="transmembrane region" description="Helical" evidence="7">
    <location>
        <begin position="145"/>
        <end position="170"/>
    </location>
</feature>
<proteinExistence type="predicted"/>
<evidence type="ECO:0000256" key="4">
    <source>
        <dbReference type="ARBA" id="ARBA00022692"/>
    </source>
</evidence>
<keyword evidence="4 7" id="KW-0812">Transmembrane</keyword>
<dbReference type="STRING" id="309799.DICTH_0487"/>
<dbReference type="OrthoDB" id="9775268at2"/>
<keyword evidence="10" id="KW-1185">Reference proteome</keyword>
<dbReference type="Gene3D" id="1.20.1250.20">
    <property type="entry name" value="MFS general substrate transporter like domains"/>
    <property type="match status" value="1"/>
</dbReference>
<sequence>MKKANLFRALRSRNYKLYFSGQAISLIGTWIQSTAMSWLVYRLTNSSVLLGTTAFLSQIPNLFISPFVGVFLDRFSKHKILILTQTLLMFQALILSILTLTNTIQTWHILLLSLILGIINSIDAPTRQSFVIEMVERPEDLNNAIALNSLLFNVARLIGPTISGFLIALIGEGMCFLINALSYLAVIIALLFMKIKVKIPVISENIIKDLKAGFSYAFNFIVVRYILIFISLSSIFASIYSVLMPIFAKDILHGGPETLGILTGATGAGALIGAIYLAGRSKVRGIESIISYSFGTAGIGLLIFSLSRNIYTSILALFVTGLSFMLNSVCSNTLIQNVIENHIRGRVMSIYVMFFMGSMPIGSYIGGLLAKHIGAVNTVLLSGILCLICSLIYKVRLPILRKHIYSILDKRGIN</sequence>
<evidence type="ECO:0000256" key="2">
    <source>
        <dbReference type="ARBA" id="ARBA00022448"/>
    </source>
</evidence>
<dbReference type="SUPFAM" id="SSF103473">
    <property type="entry name" value="MFS general substrate transporter"/>
    <property type="match status" value="1"/>
</dbReference>
<dbReference type="GO" id="GO:0022857">
    <property type="term" value="F:transmembrane transporter activity"/>
    <property type="evidence" value="ECO:0007669"/>
    <property type="project" value="InterPro"/>
</dbReference>
<name>B5YCW1_DICT6</name>
<dbReference type="KEGG" id="dth:DICTH_0487"/>